<dbReference type="OrthoDB" id="3173471at2"/>
<feature type="domain" description="DUF559" evidence="1">
    <location>
        <begin position="206"/>
        <end position="269"/>
    </location>
</feature>
<evidence type="ECO:0000313" key="3">
    <source>
        <dbReference type="Proteomes" id="UP000186438"/>
    </source>
</evidence>
<proteinExistence type="predicted"/>
<dbReference type="EMBL" id="MPNT01000008">
    <property type="protein sequence ID" value="OJZ74020.1"/>
    <property type="molecule type" value="Genomic_DNA"/>
</dbReference>
<reference evidence="2 3" key="1">
    <citation type="submission" date="2016-11" db="EMBL/GenBank/DDBJ databases">
        <title>Genome sequences of unsequenced Mycobacteria.</title>
        <authorList>
            <person name="Greninger A.L."/>
            <person name="Fang F."/>
            <person name="Jerome K.R."/>
        </authorList>
    </citation>
    <scope>NUCLEOTIDE SEQUENCE [LARGE SCALE GENOMIC DNA]</scope>
    <source>
        <strain evidence="2 3">M11</strain>
    </source>
</reference>
<dbReference type="Gene3D" id="3.40.960.10">
    <property type="entry name" value="VSR Endonuclease"/>
    <property type="match status" value="1"/>
</dbReference>
<dbReference type="STRING" id="53378.BRW65_11340"/>
<dbReference type="InterPro" id="IPR007569">
    <property type="entry name" value="DUF559"/>
</dbReference>
<evidence type="ECO:0000313" key="2">
    <source>
        <dbReference type="EMBL" id="OJZ74020.1"/>
    </source>
</evidence>
<dbReference type="RefSeq" id="WP_073874751.1">
    <property type="nucleotide sequence ID" value="NZ_MPNT01000008.1"/>
</dbReference>
<protein>
    <recommendedName>
        <fullName evidence="1">DUF559 domain-containing protein</fullName>
    </recommendedName>
</protein>
<dbReference type="InterPro" id="IPR011335">
    <property type="entry name" value="Restrct_endonuc-II-like"/>
</dbReference>
<gene>
    <name evidence="2" type="ORF">BRW65_11340</name>
</gene>
<keyword evidence="3" id="KW-1185">Reference proteome</keyword>
<comment type="caution">
    <text evidence="2">The sequence shown here is derived from an EMBL/GenBank/DDBJ whole genome shotgun (WGS) entry which is preliminary data.</text>
</comment>
<dbReference type="SUPFAM" id="SSF52980">
    <property type="entry name" value="Restriction endonuclease-like"/>
    <property type="match status" value="1"/>
</dbReference>
<sequence>MEPFRGSDALRNGAVTRSQLRTRYRAVFRDVYIARGAELTAVAKARAAWLATGSPLAGLSAAAVLGTKWVDASAPAEIVRLDRHSQRGMVVRSYQLAADEVRVIAGMRVTTAARTAFDIGRGSPTIRAVPILDALLNATGIKPAEVIALVDRHRGARGSLRLRAALDLVDGGAESPQETRVRLLLVRAGLPKPETQIEFPDLRIRVDMGWREWKVAVEYDGIQHWEDRYQRSWDIERVALLEAAGWAVVRVSAEMLSRPEAFVERVKDKLRERGAYGRIRGGSRA</sequence>
<dbReference type="AlphaFoldDB" id="A0A1Q4HWG0"/>
<accession>A0A1Q4HWG0</accession>
<organism evidence="2 3">
    <name type="scientific">Mycobacterium paraffinicum</name>
    <dbReference type="NCBI Taxonomy" id="53378"/>
    <lineage>
        <taxon>Bacteria</taxon>
        <taxon>Bacillati</taxon>
        <taxon>Actinomycetota</taxon>
        <taxon>Actinomycetes</taxon>
        <taxon>Mycobacteriales</taxon>
        <taxon>Mycobacteriaceae</taxon>
        <taxon>Mycobacterium</taxon>
    </lineage>
</organism>
<name>A0A1Q4HWG0_9MYCO</name>
<evidence type="ECO:0000259" key="1">
    <source>
        <dbReference type="Pfam" id="PF04480"/>
    </source>
</evidence>
<dbReference type="Pfam" id="PF04480">
    <property type="entry name" value="DUF559"/>
    <property type="match status" value="1"/>
</dbReference>
<dbReference type="Proteomes" id="UP000186438">
    <property type="component" value="Unassembled WGS sequence"/>
</dbReference>